<proteinExistence type="predicted"/>
<feature type="compositionally biased region" description="Polar residues" evidence="1">
    <location>
        <begin position="38"/>
        <end position="48"/>
    </location>
</feature>
<reference evidence="2" key="2">
    <citation type="journal article" date="2023" name="IMA Fungus">
        <title>Comparative genomic study of the Penicillium genus elucidates a diverse pangenome and 15 lateral gene transfer events.</title>
        <authorList>
            <person name="Petersen C."/>
            <person name="Sorensen T."/>
            <person name="Nielsen M.R."/>
            <person name="Sondergaard T.E."/>
            <person name="Sorensen J.L."/>
            <person name="Fitzpatrick D.A."/>
            <person name="Frisvad J.C."/>
            <person name="Nielsen K.L."/>
        </authorList>
    </citation>
    <scope>NUCLEOTIDE SEQUENCE</scope>
    <source>
        <strain evidence="2">IBT 21472</strain>
    </source>
</reference>
<protein>
    <submittedName>
        <fullName evidence="2">Uncharacterized protein</fullName>
    </submittedName>
</protein>
<dbReference type="OrthoDB" id="4356181at2759"/>
<comment type="caution">
    <text evidence="2">The sequence shown here is derived from an EMBL/GenBank/DDBJ whole genome shotgun (WGS) entry which is preliminary data.</text>
</comment>
<organism evidence="2 3">
    <name type="scientific">Penicillium atrosanguineum</name>
    <dbReference type="NCBI Taxonomy" id="1132637"/>
    <lineage>
        <taxon>Eukaryota</taxon>
        <taxon>Fungi</taxon>
        <taxon>Dikarya</taxon>
        <taxon>Ascomycota</taxon>
        <taxon>Pezizomycotina</taxon>
        <taxon>Eurotiomycetes</taxon>
        <taxon>Eurotiomycetidae</taxon>
        <taxon>Eurotiales</taxon>
        <taxon>Aspergillaceae</taxon>
        <taxon>Penicillium</taxon>
    </lineage>
</organism>
<gene>
    <name evidence="2" type="ORF">N7476_005621</name>
</gene>
<dbReference type="AlphaFoldDB" id="A0A9W9PVT1"/>
<reference evidence="2" key="1">
    <citation type="submission" date="2022-12" db="EMBL/GenBank/DDBJ databases">
        <authorList>
            <person name="Petersen C."/>
        </authorList>
    </citation>
    <scope>NUCLEOTIDE SEQUENCE</scope>
    <source>
        <strain evidence="2">IBT 21472</strain>
    </source>
</reference>
<name>A0A9W9PVT1_9EURO</name>
<feature type="compositionally biased region" description="Low complexity" evidence="1">
    <location>
        <begin position="21"/>
        <end position="31"/>
    </location>
</feature>
<evidence type="ECO:0000313" key="2">
    <source>
        <dbReference type="EMBL" id="KAJ5315314.1"/>
    </source>
</evidence>
<keyword evidence="3" id="KW-1185">Reference proteome</keyword>
<evidence type="ECO:0000256" key="1">
    <source>
        <dbReference type="SAM" id="MobiDB-lite"/>
    </source>
</evidence>
<feature type="compositionally biased region" description="Basic and acidic residues" evidence="1">
    <location>
        <begin position="60"/>
        <end position="69"/>
    </location>
</feature>
<evidence type="ECO:0000313" key="3">
    <source>
        <dbReference type="Proteomes" id="UP001147746"/>
    </source>
</evidence>
<feature type="region of interest" description="Disordered" evidence="1">
    <location>
        <begin position="1"/>
        <end position="73"/>
    </location>
</feature>
<sequence>MAPTSKADTSRFPQSQDPKSARAQAQQTSSQKSEEDSWSPNQTLSTHMDATGHPVPDPVTDTKSKKSKEFDDDADVFEAMTADFD</sequence>
<accession>A0A9W9PVT1</accession>
<dbReference type="EMBL" id="JAPZBO010000005">
    <property type="protein sequence ID" value="KAJ5315314.1"/>
    <property type="molecule type" value="Genomic_DNA"/>
</dbReference>
<dbReference type="Proteomes" id="UP001147746">
    <property type="component" value="Unassembled WGS sequence"/>
</dbReference>